<reference evidence="1" key="1">
    <citation type="journal article" date="2020" name="mSystems">
        <title>Genome- and Community-Level Interaction Insights into Carbon Utilization and Element Cycling Functions of Hydrothermarchaeota in Hydrothermal Sediment.</title>
        <authorList>
            <person name="Zhou Z."/>
            <person name="Liu Y."/>
            <person name="Xu W."/>
            <person name="Pan J."/>
            <person name="Luo Z.H."/>
            <person name="Li M."/>
        </authorList>
    </citation>
    <scope>NUCLEOTIDE SEQUENCE [LARGE SCALE GENOMIC DNA]</scope>
    <source>
        <strain evidence="1">SpSt-374</strain>
    </source>
</reference>
<gene>
    <name evidence="1" type="ORF">ENR15_21310</name>
</gene>
<proteinExistence type="predicted"/>
<accession>A0A7C3ZWW5</accession>
<dbReference type="Pfam" id="PF08872">
    <property type="entry name" value="KGK"/>
    <property type="match status" value="1"/>
</dbReference>
<organism evidence="1">
    <name type="scientific">Planktothricoides sp. SpSt-374</name>
    <dbReference type="NCBI Taxonomy" id="2282167"/>
    <lineage>
        <taxon>Bacteria</taxon>
        <taxon>Bacillati</taxon>
        <taxon>Cyanobacteriota</taxon>
        <taxon>Cyanophyceae</taxon>
        <taxon>Oscillatoriophycideae</taxon>
        <taxon>Oscillatoriales</taxon>
        <taxon>Oscillatoriaceae</taxon>
        <taxon>Planktothricoides</taxon>
    </lineage>
</organism>
<dbReference type="InterPro" id="IPR014971">
    <property type="entry name" value="KGK"/>
</dbReference>
<sequence length="86" mass="9749">MASEFEALQEHDVISTSGSNLMFQCTFKVNEYMTLLQSKLEEETLFHEGIECEVLSPGKSWRKGKIQLRLEFCPEDGELAPPTGTH</sequence>
<dbReference type="AlphaFoldDB" id="A0A7C3ZWW5"/>
<protein>
    <submittedName>
        <fullName evidence="1">KGK domain-containing protein</fullName>
    </submittedName>
</protein>
<name>A0A7C3ZWW5_9CYAN</name>
<dbReference type="EMBL" id="DSPX01000213">
    <property type="protein sequence ID" value="HGG03106.1"/>
    <property type="molecule type" value="Genomic_DNA"/>
</dbReference>
<comment type="caution">
    <text evidence="1">The sequence shown here is derived from an EMBL/GenBank/DDBJ whole genome shotgun (WGS) entry which is preliminary data.</text>
</comment>
<evidence type="ECO:0000313" key="1">
    <source>
        <dbReference type="EMBL" id="HGG03106.1"/>
    </source>
</evidence>